<evidence type="ECO:0000313" key="2">
    <source>
        <dbReference type="EMBL" id="GAX81929.1"/>
    </source>
</evidence>
<feature type="compositionally biased region" description="Acidic residues" evidence="1">
    <location>
        <begin position="227"/>
        <end position="239"/>
    </location>
</feature>
<evidence type="ECO:0000313" key="3">
    <source>
        <dbReference type="Proteomes" id="UP000232323"/>
    </source>
</evidence>
<keyword evidence="3" id="KW-1185">Reference proteome</keyword>
<evidence type="ECO:0000256" key="1">
    <source>
        <dbReference type="SAM" id="MobiDB-lite"/>
    </source>
</evidence>
<feature type="compositionally biased region" description="Polar residues" evidence="1">
    <location>
        <begin position="381"/>
        <end position="390"/>
    </location>
</feature>
<sequence length="424" mass="44316">MSSVLNCLIAQSGYTPLLLAVDKEDIKLVRTLLTSVISNSEVRVAMLEKRFPLLELQMFEVNAVGLATVREDPDIVQALLEFGASPEDVEEVEALMGGDTPTSPTSPYSPGSCQAGSIMSLLSPGGNATNMVRPSFALAENLRNSLSLEPLLGGSHVDLLPENQEQAAEEEGAVPGDLLPENQEQADDDEGDVPGDLLPEHQEQAAEEEGAVPGDPSAEVELSILGDLEEEEQAEDEAENTDHQERVRESGQEQLLSGASDHNERVRESGQEQLLSGASDHHTGISADSVQAAGADIAAATSTNGTAQSPDTGADQTAATSTIDTTSLSSDATAATTEVGQVEEEAPTSTDNAELVGQLEEEAPLATDIAGFSQDKEEAPTTITDTSVFSQEEEEARPTATANETADAAVVNPEASEKVPTAAA</sequence>
<name>A0A250XGA0_9CHLO</name>
<dbReference type="Proteomes" id="UP000232323">
    <property type="component" value="Unassembled WGS sequence"/>
</dbReference>
<proteinExistence type="predicted"/>
<dbReference type="EMBL" id="BEGY01000072">
    <property type="protein sequence ID" value="GAX81929.1"/>
    <property type="molecule type" value="Genomic_DNA"/>
</dbReference>
<comment type="caution">
    <text evidence="2">The sequence shown here is derived from an EMBL/GenBank/DDBJ whole genome shotgun (WGS) entry which is preliminary data.</text>
</comment>
<feature type="compositionally biased region" description="Low complexity" evidence="1">
    <location>
        <begin position="287"/>
        <end position="300"/>
    </location>
</feature>
<feature type="compositionally biased region" description="Polar residues" evidence="1">
    <location>
        <begin position="301"/>
        <end position="311"/>
    </location>
</feature>
<feature type="region of interest" description="Disordered" evidence="1">
    <location>
        <begin position="366"/>
        <end position="424"/>
    </location>
</feature>
<feature type="compositionally biased region" description="Acidic residues" evidence="1">
    <location>
        <begin position="184"/>
        <end position="193"/>
    </location>
</feature>
<gene>
    <name evidence="2" type="ORF">CEUSTIGMA_g9357.t1</name>
</gene>
<protein>
    <submittedName>
        <fullName evidence="2">Uncharacterized protein</fullName>
    </submittedName>
</protein>
<reference evidence="2 3" key="1">
    <citation type="submission" date="2017-08" db="EMBL/GenBank/DDBJ databases">
        <title>Acidophilic green algal genome provides insights into adaptation to an acidic environment.</title>
        <authorList>
            <person name="Hirooka S."/>
            <person name="Hirose Y."/>
            <person name="Kanesaki Y."/>
            <person name="Higuchi S."/>
            <person name="Fujiwara T."/>
            <person name="Onuma R."/>
            <person name="Era A."/>
            <person name="Ohbayashi R."/>
            <person name="Uzuka A."/>
            <person name="Nozaki H."/>
            <person name="Yoshikawa H."/>
            <person name="Miyagishima S.Y."/>
        </authorList>
    </citation>
    <scope>NUCLEOTIDE SEQUENCE [LARGE SCALE GENOMIC DNA]</scope>
    <source>
        <strain evidence="2 3">NIES-2499</strain>
    </source>
</reference>
<feature type="compositionally biased region" description="Basic and acidic residues" evidence="1">
    <location>
        <begin position="240"/>
        <end position="251"/>
    </location>
</feature>
<feature type="region of interest" description="Disordered" evidence="1">
    <location>
        <begin position="177"/>
        <end position="352"/>
    </location>
</feature>
<dbReference type="InterPro" id="IPR002110">
    <property type="entry name" value="Ankyrin_rpt"/>
</dbReference>
<dbReference type="AlphaFoldDB" id="A0A250XGA0"/>
<feature type="compositionally biased region" description="Basic and acidic residues" evidence="1">
    <location>
        <begin position="261"/>
        <end position="270"/>
    </location>
</feature>
<feature type="compositionally biased region" description="Low complexity" evidence="1">
    <location>
        <begin position="314"/>
        <end position="337"/>
    </location>
</feature>
<accession>A0A250XGA0</accession>
<organism evidence="2 3">
    <name type="scientific">Chlamydomonas eustigma</name>
    <dbReference type="NCBI Taxonomy" id="1157962"/>
    <lineage>
        <taxon>Eukaryota</taxon>
        <taxon>Viridiplantae</taxon>
        <taxon>Chlorophyta</taxon>
        <taxon>core chlorophytes</taxon>
        <taxon>Chlorophyceae</taxon>
        <taxon>CS clade</taxon>
        <taxon>Chlamydomonadales</taxon>
        <taxon>Chlamydomonadaceae</taxon>
        <taxon>Chlamydomonas</taxon>
    </lineage>
</organism>
<dbReference type="SMART" id="SM00248">
    <property type="entry name" value="ANK"/>
    <property type="match status" value="2"/>
</dbReference>